<protein>
    <submittedName>
        <fullName evidence="2">Uncharacterized protein</fullName>
    </submittedName>
</protein>
<comment type="caution">
    <text evidence="2">The sequence shown here is derived from an EMBL/GenBank/DDBJ whole genome shotgun (WGS) entry which is preliminary data.</text>
</comment>
<evidence type="ECO:0000256" key="1">
    <source>
        <dbReference type="SAM" id="MobiDB-lite"/>
    </source>
</evidence>
<sequence>QYERPNETVRSKRGENKIPFQGEKDNIQKKKQAKTKSSFKEINTMYKKRKKEGKTNDSSKNGYLFFFPSTTVLLTKLVHPTKKGCPKPEVQLANQVYIR</sequence>
<evidence type="ECO:0000313" key="3">
    <source>
        <dbReference type="Proteomes" id="UP000237105"/>
    </source>
</evidence>
<gene>
    <name evidence="2" type="ORF">PanWU01x14_001080</name>
</gene>
<feature type="compositionally biased region" description="Basic and acidic residues" evidence="1">
    <location>
        <begin position="1"/>
        <end position="28"/>
    </location>
</feature>
<feature type="non-terminal residue" evidence="2">
    <location>
        <position position="1"/>
    </location>
</feature>
<organism evidence="2 3">
    <name type="scientific">Parasponia andersonii</name>
    <name type="common">Sponia andersonii</name>
    <dbReference type="NCBI Taxonomy" id="3476"/>
    <lineage>
        <taxon>Eukaryota</taxon>
        <taxon>Viridiplantae</taxon>
        <taxon>Streptophyta</taxon>
        <taxon>Embryophyta</taxon>
        <taxon>Tracheophyta</taxon>
        <taxon>Spermatophyta</taxon>
        <taxon>Magnoliopsida</taxon>
        <taxon>eudicotyledons</taxon>
        <taxon>Gunneridae</taxon>
        <taxon>Pentapetalae</taxon>
        <taxon>rosids</taxon>
        <taxon>fabids</taxon>
        <taxon>Rosales</taxon>
        <taxon>Cannabaceae</taxon>
        <taxon>Parasponia</taxon>
    </lineage>
</organism>
<dbReference type="AlphaFoldDB" id="A0A2P5E4U6"/>
<feature type="region of interest" description="Disordered" evidence="1">
    <location>
        <begin position="1"/>
        <end position="38"/>
    </location>
</feature>
<dbReference type="EMBL" id="JXTB01000001">
    <property type="protein sequence ID" value="PON80552.1"/>
    <property type="molecule type" value="Genomic_DNA"/>
</dbReference>
<keyword evidence="3" id="KW-1185">Reference proteome</keyword>
<name>A0A2P5E4U6_PARAD</name>
<proteinExistence type="predicted"/>
<reference evidence="3" key="1">
    <citation type="submission" date="2016-06" db="EMBL/GenBank/DDBJ databases">
        <title>Parallel loss of symbiosis genes in relatives of nitrogen-fixing non-legume Parasponia.</title>
        <authorList>
            <person name="Van Velzen R."/>
            <person name="Holmer R."/>
            <person name="Bu F."/>
            <person name="Rutten L."/>
            <person name="Van Zeijl A."/>
            <person name="Liu W."/>
            <person name="Santuari L."/>
            <person name="Cao Q."/>
            <person name="Sharma T."/>
            <person name="Shen D."/>
            <person name="Roswanjaya Y."/>
            <person name="Wardhani T."/>
            <person name="Kalhor M.S."/>
            <person name="Jansen J."/>
            <person name="Van den Hoogen J."/>
            <person name="Gungor B."/>
            <person name="Hartog M."/>
            <person name="Hontelez J."/>
            <person name="Verver J."/>
            <person name="Yang W.-C."/>
            <person name="Schijlen E."/>
            <person name="Repin R."/>
            <person name="Schilthuizen M."/>
            <person name="Schranz E."/>
            <person name="Heidstra R."/>
            <person name="Miyata K."/>
            <person name="Fedorova E."/>
            <person name="Kohlen W."/>
            <person name="Bisseling T."/>
            <person name="Smit S."/>
            <person name="Geurts R."/>
        </authorList>
    </citation>
    <scope>NUCLEOTIDE SEQUENCE [LARGE SCALE GENOMIC DNA]</scope>
    <source>
        <strain evidence="3">cv. WU1-14</strain>
    </source>
</reference>
<evidence type="ECO:0000313" key="2">
    <source>
        <dbReference type="EMBL" id="PON80552.1"/>
    </source>
</evidence>
<dbReference type="Proteomes" id="UP000237105">
    <property type="component" value="Unassembled WGS sequence"/>
</dbReference>
<accession>A0A2P5E4U6</accession>